<dbReference type="OrthoDB" id="9787430at2"/>
<dbReference type="KEGG" id="cbae:COR50_13615"/>
<evidence type="ECO:0000313" key="3">
    <source>
        <dbReference type="Proteomes" id="UP000220133"/>
    </source>
</evidence>
<dbReference type="EMBL" id="CP023777">
    <property type="protein sequence ID" value="ATL48116.1"/>
    <property type="molecule type" value="Genomic_DNA"/>
</dbReference>
<gene>
    <name evidence="2" type="ORF">COR50_13615</name>
</gene>
<dbReference type="PANTHER" id="PTHR35791">
    <property type="entry name" value="UPF0754 MEMBRANE PROTEIN YHEB"/>
    <property type="match status" value="1"/>
</dbReference>
<feature type="transmembrane region" description="Helical" evidence="1">
    <location>
        <begin position="6"/>
        <end position="25"/>
    </location>
</feature>
<protein>
    <recommendedName>
        <fullName evidence="4">DUF445 domain-containing protein</fullName>
    </recommendedName>
</protein>
<reference evidence="2 3" key="1">
    <citation type="submission" date="2017-10" db="EMBL/GenBank/DDBJ databases">
        <title>Paenichitinophaga pekingensis gen. nov., sp. nov., isolated from activated sludge.</title>
        <authorList>
            <person name="Jin D."/>
            <person name="Kong X."/>
            <person name="Deng Y."/>
            <person name="Bai Z."/>
        </authorList>
    </citation>
    <scope>NUCLEOTIDE SEQUENCE [LARGE SCALE GENOMIC DNA]</scope>
    <source>
        <strain evidence="2 3">13</strain>
    </source>
</reference>
<evidence type="ECO:0008006" key="4">
    <source>
        <dbReference type="Google" id="ProtNLM"/>
    </source>
</evidence>
<dbReference type="RefSeq" id="WP_098194493.1">
    <property type="nucleotide sequence ID" value="NZ_CP023777.1"/>
</dbReference>
<name>A0A291QVX3_9BACT</name>
<keyword evidence="3" id="KW-1185">Reference proteome</keyword>
<dbReference type="PANTHER" id="PTHR35791:SF1">
    <property type="entry name" value="UPF0754 MEMBRANE PROTEIN YHEB"/>
    <property type="match status" value="1"/>
</dbReference>
<evidence type="ECO:0000256" key="1">
    <source>
        <dbReference type="SAM" id="Phobius"/>
    </source>
</evidence>
<dbReference type="Proteomes" id="UP000220133">
    <property type="component" value="Chromosome"/>
</dbReference>
<organism evidence="2 3">
    <name type="scientific">Chitinophaga caeni</name>
    <dbReference type="NCBI Taxonomy" id="2029983"/>
    <lineage>
        <taxon>Bacteria</taxon>
        <taxon>Pseudomonadati</taxon>
        <taxon>Bacteroidota</taxon>
        <taxon>Chitinophagia</taxon>
        <taxon>Chitinophagales</taxon>
        <taxon>Chitinophagaceae</taxon>
        <taxon>Chitinophaga</taxon>
    </lineage>
</organism>
<feature type="transmembrane region" description="Helical" evidence="1">
    <location>
        <begin position="176"/>
        <end position="195"/>
    </location>
</feature>
<keyword evidence="1" id="KW-0472">Membrane</keyword>
<keyword evidence="1" id="KW-0812">Transmembrane</keyword>
<evidence type="ECO:0000313" key="2">
    <source>
        <dbReference type="EMBL" id="ATL48116.1"/>
    </source>
</evidence>
<sequence>MLYLIPVISAFITWFVTWVIFKLIFSPIRPVNLGFFTLQGILPKHQPSIANDLGKYVAQQFPVDSIKQSIASPEKIKAILPFVEQHIDDFLRNKLPKKMPVIAMFIGDSTINQMKATLMGELDELIPKLIGQYLDKTAEEVDIAGLVAKKIETVSMEELSQNFYGKMGKTITAIQWSAAAFGFVAGWIQWCIAIGF</sequence>
<proteinExistence type="predicted"/>
<keyword evidence="1" id="KW-1133">Transmembrane helix</keyword>
<dbReference type="AlphaFoldDB" id="A0A291QVX3"/>
<accession>A0A291QVX3</accession>